<sequence>MASIIIRPATEQDIPSMLSVYFSAFSPSLFSQRCFPSSSPDVQAWQADKLRSQIGAARGNHVLIAESDSGSVLGWARWVRRPAAPSTKTILSESDYPSSGDRALAVRLFQANADATCKHTMGESHWFLSTIATAREAQRRGVGSALMQFGVDKADEEGWMAYLNSSPEGKGLYEKFGFRVVDESEIPELDIVQYHMKRVARNKSS</sequence>
<dbReference type="GO" id="GO:0016747">
    <property type="term" value="F:acyltransferase activity, transferring groups other than amino-acyl groups"/>
    <property type="evidence" value="ECO:0007669"/>
    <property type="project" value="InterPro"/>
</dbReference>
<dbReference type="PANTHER" id="PTHR42791:SF1">
    <property type="entry name" value="N-ACETYLTRANSFERASE DOMAIN-CONTAINING PROTEIN"/>
    <property type="match status" value="1"/>
</dbReference>
<dbReference type="PANTHER" id="PTHR42791">
    <property type="entry name" value="GNAT FAMILY ACETYLTRANSFERASE"/>
    <property type="match status" value="1"/>
</dbReference>
<dbReference type="InterPro" id="IPR016181">
    <property type="entry name" value="Acyl_CoA_acyltransferase"/>
</dbReference>
<protein>
    <recommendedName>
        <fullName evidence="1">N-acetyltransferase domain-containing protein</fullName>
    </recommendedName>
</protein>
<proteinExistence type="predicted"/>
<dbReference type="AlphaFoldDB" id="A0A9W9BRU4"/>
<dbReference type="SUPFAM" id="SSF55729">
    <property type="entry name" value="Acyl-CoA N-acyltransferases (Nat)"/>
    <property type="match status" value="1"/>
</dbReference>
<dbReference type="Pfam" id="PF00583">
    <property type="entry name" value="Acetyltransf_1"/>
    <property type="match status" value="1"/>
</dbReference>
<dbReference type="InterPro" id="IPR052523">
    <property type="entry name" value="Trichothecene_AcTrans"/>
</dbReference>
<keyword evidence="3" id="KW-1185">Reference proteome</keyword>
<feature type="domain" description="N-acetyltransferase" evidence="1">
    <location>
        <begin position="4"/>
        <end position="201"/>
    </location>
</feature>
<evidence type="ECO:0000313" key="3">
    <source>
        <dbReference type="Proteomes" id="UP001140502"/>
    </source>
</evidence>
<evidence type="ECO:0000313" key="2">
    <source>
        <dbReference type="EMBL" id="KAJ4326864.1"/>
    </source>
</evidence>
<evidence type="ECO:0000259" key="1">
    <source>
        <dbReference type="PROSITE" id="PS51186"/>
    </source>
</evidence>
<comment type="caution">
    <text evidence="2">The sequence shown here is derived from an EMBL/GenBank/DDBJ whole genome shotgun (WGS) entry which is preliminary data.</text>
</comment>
<dbReference type="Gene3D" id="3.40.630.30">
    <property type="match status" value="1"/>
</dbReference>
<reference evidence="2" key="1">
    <citation type="submission" date="2022-10" db="EMBL/GenBank/DDBJ databases">
        <title>Tapping the CABI collections for fungal endophytes: first genome assemblies for Collariella, Neodidymelliopsis, Ascochyta clinopodiicola, Didymella pomorum, Didymosphaeria variabile, Neocosmospora piperis and Neocucurbitaria cava.</title>
        <authorList>
            <person name="Hill R."/>
        </authorList>
    </citation>
    <scope>NUCLEOTIDE SEQUENCE</scope>
    <source>
        <strain evidence="2">IMI 366586</strain>
    </source>
</reference>
<dbReference type="OrthoDB" id="410198at2759"/>
<dbReference type="PROSITE" id="PS51186">
    <property type="entry name" value="GNAT"/>
    <property type="match status" value="1"/>
</dbReference>
<organism evidence="2 3">
    <name type="scientific">Fusarium piperis</name>
    <dbReference type="NCBI Taxonomy" id="1435070"/>
    <lineage>
        <taxon>Eukaryota</taxon>
        <taxon>Fungi</taxon>
        <taxon>Dikarya</taxon>
        <taxon>Ascomycota</taxon>
        <taxon>Pezizomycotina</taxon>
        <taxon>Sordariomycetes</taxon>
        <taxon>Hypocreomycetidae</taxon>
        <taxon>Hypocreales</taxon>
        <taxon>Nectriaceae</taxon>
        <taxon>Fusarium</taxon>
        <taxon>Fusarium solani species complex</taxon>
    </lineage>
</organism>
<accession>A0A9W9BRU4</accession>
<dbReference type="CDD" id="cd04301">
    <property type="entry name" value="NAT_SF"/>
    <property type="match status" value="1"/>
</dbReference>
<name>A0A9W9BRU4_9HYPO</name>
<dbReference type="InterPro" id="IPR000182">
    <property type="entry name" value="GNAT_dom"/>
</dbReference>
<gene>
    <name evidence="2" type="ORF">N0V84_002690</name>
</gene>
<dbReference type="Proteomes" id="UP001140502">
    <property type="component" value="Unassembled WGS sequence"/>
</dbReference>
<dbReference type="EMBL" id="JAPEUR010000034">
    <property type="protein sequence ID" value="KAJ4326864.1"/>
    <property type="molecule type" value="Genomic_DNA"/>
</dbReference>